<comment type="caution">
    <text evidence="1">The sequence shown here is derived from an EMBL/GenBank/DDBJ whole genome shotgun (WGS) entry which is preliminary data.</text>
</comment>
<dbReference type="AlphaFoldDB" id="A0A9P8LBQ3"/>
<reference evidence="1" key="1">
    <citation type="submission" date="2021-03" db="EMBL/GenBank/DDBJ databases">
        <title>Comparative genomics and phylogenomic investigation of the class Geoglossomycetes provide insights into ecological specialization and systematics.</title>
        <authorList>
            <person name="Melie T."/>
            <person name="Pirro S."/>
            <person name="Miller A.N."/>
            <person name="Quandt A."/>
        </authorList>
    </citation>
    <scope>NUCLEOTIDE SEQUENCE</scope>
    <source>
        <strain evidence="1">CAQ_001_2017</strain>
    </source>
</reference>
<sequence length="258" mass="28428">MPLAAIPGAALYDAALYDEHCQRLTCLHNPTKHGADLLSSHRTTNYPLSDLESSRTMNLVDTVFGCLKGRAGKAVRVRPINEKAGANYTDKSEQDIAGDVLNALRSAEKSGSDLERTLKNIVGEYGWTENIAKAILNGLENMIKTASSMGQALKEAIEKAASAAVEFAREHPVYTTIIALGVLVLLMPWVIEALGFGELGPIEGKLWSFNECRRRNNTDARRLGTFASWWQSRYAGYVPKGSLFSYFQRLGMTWKVKA</sequence>
<protein>
    <submittedName>
        <fullName evidence="1">Uncharacterized protein</fullName>
    </submittedName>
</protein>
<proteinExistence type="predicted"/>
<dbReference type="EMBL" id="JAGHQM010000620">
    <property type="protein sequence ID" value="KAH0559347.1"/>
    <property type="molecule type" value="Genomic_DNA"/>
</dbReference>
<dbReference type="InterPro" id="IPR038213">
    <property type="entry name" value="IFI6/IFI27-like_sf"/>
</dbReference>
<keyword evidence="2" id="KW-1185">Reference proteome</keyword>
<organism evidence="1 2">
    <name type="scientific">Trichoglossum hirsutum</name>
    <dbReference type="NCBI Taxonomy" id="265104"/>
    <lineage>
        <taxon>Eukaryota</taxon>
        <taxon>Fungi</taxon>
        <taxon>Dikarya</taxon>
        <taxon>Ascomycota</taxon>
        <taxon>Pezizomycotina</taxon>
        <taxon>Geoglossomycetes</taxon>
        <taxon>Geoglossales</taxon>
        <taxon>Geoglossaceae</taxon>
        <taxon>Trichoglossum</taxon>
    </lineage>
</organism>
<dbReference type="Proteomes" id="UP000750711">
    <property type="component" value="Unassembled WGS sequence"/>
</dbReference>
<name>A0A9P8LBQ3_9PEZI</name>
<evidence type="ECO:0000313" key="1">
    <source>
        <dbReference type="EMBL" id="KAH0559347.1"/>
    </source>
</evidence>
<accession>A0A9P8LBQ3</accession>
<evidence type="ECO:0000313" key="2">
    <source>
        <dbReference type="Proteomes" id="UP000750711"/>
    </source>
</evidence>
<dbReference type="Gene3D" id="6.10.110.10">
    <property type="match status" value="1"/>
</dbReference>
<gene>
    <name evidence="1" type="ORF">GP486_004135</name>
</gene>